<dbReference type="PANTHER" id="PTHR46637:SF1">
    <property type="entry name" value="BLL5188 PROTEIN"/>
    <property type="match status" value="1"/>
</dbReference>
<feature type="domain" description="Insertion element IS402-like" evidence="1">
    <location>
        <begin position="58"/>
        <end position="110"/>
    </location>
</feature>
<accession>A0ABD0Y7L8</accession>
<dbReference type="EMBL" id="JBFDAA010000028">
    <property type="protein sequence ID" value="KAL1110038.1"/>
    <property type="molecule type" value="Genomic_DNA"/>
</dbReference>
<keyword evidence="3" id="KW-1185">Reference proteome</keyword>
<sequence length="198" mass="22137">MKKMAEAMSQLPGVISVALVTGRFDLVLTVILSPEFELIDFFNIMLERRTAMQRRHALRDDQWERIKDALPGKVEDPGRTSANNRLFIEAVMWIAKTGAPWRDLPSEYGRSRGGFGTKIHALADALGNPMKFILTGGEKSDYHQALPLLSGEVAGAVLADKGYDADYIIEEVIAMEAEPVIPPRSTRKNPRAYDEFFI</sequence>
<dbReference type="InterPro" id="IPR025161">
    <property type="entry name" value="IS402-like_dom"/>
</dbReference>
<dbReference type="AlphaFoldDB" id="A0ABD0Y7L8"/>
<gene>
    <name evidence="2" type="ORF">AAG570_014160</name>
</gene>
<dbReference type="PANTHER" id="PTHR46637">
    <property type="entry name" value="TIS1421-TRANSPOSASE PROTEIN A"/>
    <property type="match status" value="1"/>
</dbReference>
<evidence type="ECO:0000259" key="1">
    <source>
        <dbReference type="Pfam" id="PF13340"/>
    </source>
</evidence>
<name>A0ABD0Y7L8_9HEMI</name>
<dbReference type="Proteomes" id="UP001558652">
    <property type="component" value="Unassembled WGS sequence"/>
</dbReference>
<protein>
    <recommendedName>
        <fullName evidence="1">Insertion element IS402-like domain-containing protein</fullName>
    </recommendedName>
</protein>
<evidence type="ECO:0000313" key="2">
    <source>
        <dbReference type="EMBL" id="KAL1110038.1"/>
    </source>
</evidence>
<proteinExistence type="predicted"/>
<comment type="caution">
    <text evidence="2">The sequence shown here is derived from an EMBL/GenBank/DDBJ whole genome shotgun (WGS) entry which is preliminary data.</text>
</comment>
<reference evidence="2 3" key="1">
    <citation type="submission" date="2024-07" db="EMBL/GenBank/DDBJ databases">
        <title>Chromosome-level genome assembly of the water stick insect Ranatra chinensis (Heteroptera: Nepidae).</title>
        <authorList>
            <person name="Liu X."/>
        </authorList>
    </citation>
    <scope>NUCLEOTIDE SEQUENCE [LARGE SCALE GENOMIC DNA]</scope>
    <source>
        <strain evidence="2">Cailab_2021Rc</strain>
        <tissue evidence="2">Muscle</tissue>
    </source>
</reference>
<organism evidence="2 3">
    <name type="scientific">Ranatra chinensis</name>
    <dbReference type="NCBI Taxonomy" id="642074"/>
    <lineage>
        <taxon>Eukaryota</taxon>
        <taxon>Metazoa</taxon>
        <taxon>Ecdysozoa</taxon>
        <taxon>Arthropoda</taxon>
        <taxon>Hexapoda</taxon>
        <taxon>Insecta</taxon>
        <taxon>Pterygota</taxon>
        <taxon>Neoptera</taxon>
        <taxon>Paraneoptera</taxon>
        <taxon>Hemiptera</taxon>
        <taxon>Heteroptera</taxon>
        <taxon>Panheteroptera</taxon>
        <taxon>Nepomorpha</taxon>
        <taxon>Nepidae</taxon>
        <taxon>Ranatrinae</taxon>
        <taxon>Ranatra</taxon>
    </lineage>
</organism>
<dbReference type="Pfam" id="PF13340">
    <property type="entry name" value="DUF4096"/>
    <property type="match status" value="1"/>
</dbReference>
<dbReference type="InterPro" id="IPR052909">
    <property type="entry name" value="Transposase_6_like"/>
</dbReference>
<evidence type="ECO:0000313" key="3">
    <source>
        <dbReference type="Proteomes" id="UP001558652"/>
    </source>
</evidence>